<dbReference type="Proteomes" id="UP000254055">
    <property type="component" value="Unassembled WGS sequence"/>
</dbReference>
<dbReference type="OrthoDB" id="6046653at2"/>
<name>A0A378WTC8_9NEIS</name>
<organism evidence="5 6">
    <name type="scientific">Neisseria zoodegmatis</name>
    <dbReference type="NCBI Taxonomy" id="326523"/>
    <lineage>
        <taxon>Bacteria</taxon>
        <taxon>Pseudomonadati</taxon>
        <taxon>Pseudomonadota</taxon>
        <taxon>Betaproteobacteria</taxon>
        <taxon>Neisseriales</taxon>
        <taxon>Neisseriaceae</taxon>
        <taxon>Neisseria</taxon>
    </lineage>
</organism>
<evidence type="ECO:0000256" key="2">
    <source>
        <dbReference type="ARBA" id="ARBA00023136"/>
    </source>
</evidence>
<dbReference type="EMBL" id="UGRS01000002">
    <property type="protein sequence ID" value="SUA44498.1"/>
    <property type="molecule type" value="Genomic_DNA"/>
</dbReference>
<evidence type="ECO:0000313" key="6">
    <source>
        <dbReference type="Proteomes" id="UP000254055"/>
    </source>
</evidence>
<feature type="signal peptide" evidence="4">
    <location>
        <begin position="1"/>
        <end position="26"/>
    </location>
</feature>
<evidence type="ECO:0000256" key="3">
    <source>
        <dbReference type="ARBA" id="ARBA00023237"/>
    </source>
</evidence>
<feature type="chain" id="PRO_5016986825" evidence="4">
    <location>
        <begin position="27"/>
        <end position="192"/>
    </location>
</feature>
<dbReference type="GO" id="GO:0009279">
    <property type="term" value="C:cell outer membrane"/>
    <property type="evidence" value="ECO:0007669"/>
    <property type="project" value="UniProtKB-SubCell"/>
</dbReference>
<evidence type="ECO:0000313" key="5">
    <source>
        <dbReference type="EMBL" id="SUA44498.1"/>
    </source>
</evidence>
<evidence type="ECO:0000256" key="1">
    <source>
        <dbReference type="ARBA" id="ARBA00004442"/>
    </source>
</evidence>
<accession>A0A378WTC8</accession>
<dbReference type="Gene3D" id="2.40.170.20">
    <property type="entry name" value="TonB-dependent receptor, beta-barrel domain"/>
    <property type="match status" value="1"/>
</dbReference>
<dbReference type="InterPro" id="IPR036942">
    <property type="entry name" value="Beta-barrel_TonB_sf"/>
</dbReference>
<proteinExistence type="predicted"/>
<keyword evidence="3" id="KW-0998">Cell outer membrane</keyword>
<keyword evidence="5" id="KW-0675">Receptor</keyword>
<evidence type="ECO:0000256" key="4">
    <source>
        <dbReference type="SAM" id="SignalP"/>
    </source>
</evidence>
<dbReference type="RefSeq" id="WP_115134537.1">
    <property type="nucleotide sequence ID" value="NZ_UGRS01000002.1"/>
</dbReference>
<dbReference type="AlphaFoldDB" id="A0A378WTC8"/>
<sequence>MLRRRLFGLNLLAAPVVSLFYPISYAAAQTMPSENAQPIQREQAVVKGRIPVTLDDTEQTADIWMNNYGAGGGSDPITGTVSPTALMIDDAVPPQRKQRRDNSRFGNNQSYLAASKTDISDGLAASSYRSKGNYFAGKHGASGYLNNPVYDLNKCYEAGVNEAACKSSAIFMPNNNWHLPDKHPNVTNIDPM</sequence>
<keyword evidence="2" id="KW-0472">Membrane</keyword>
<comment type="subcellular location">
    <subcellularLocation>
        <location evidence="1">Cell outer membrane</location>
    </subcellularLocation>
</comment>
<protein>
    <submittedName>
        <fullName evidence="5">Putative TonB-dependent receptor</fullName>
    </submittedName>
</protein>
<reference evidence="5 6" key="1">
    <citation type="submission" date="2018-06" db="EMBL/GenBank/DDBJ databases">
        <authorList>
            <consortium name="Pathogen Informatics"/>
            <person name="Doyle S."/>
        </authorList>
    </citation>
    <scope>NUCLEOTIDE SEQUENCE [LARGE SCALE GENOMIC DNA]</scope>
    <source>
        <strain evidence="5 6">NCTC12229</strain>
    </source>
</reference>
<gene>
    <name evidence="5" type="ORF">NCTC12229_01995</name>
</gene>
<keyword evidence="4" id="KW-0732">Signal</keyword>